<feature type="transmembrane region" description="Helical" evidence="1">
    <location>
        <begin position="226"/>
        <end position="245"/>
    </location>
</feature>
<dbReference type="AlphaFoldDB" id="A0A2S8A885"/>
<proteinExistence type="predicted"/>
<evidence type="ECO:0000259" key="2">
    <source>
        <dbReference type="Pfam" id="PF00892"/>
    </source>
</evidence>
<dbReference type="InterPro" id="IPR000620">
    <property type="entry name" value="EamA_dom"/>
</dbReference>
<dbReference type="EMBL" id="PSZM01000046">
    <property type="protein sequence ID" value="PQL90696.1"/>
    <property type="molecule type" value="Genomic_DNA"/>
</dbReference>
<dbReference type="InterPro" id="IPR037185">
    <property type="entry name" value="EmrE-like"/>
</dbReference>
<name>A0A2S8A885_9FLAO</name>
<sequence length="305" mass="33750">MNKKLRGGIFVFLGACSFGLLSTIVKKAYAQDYNLGEITGSQTLFGTFFLWLIYYLQLNFGVVKKTRKHEFSGQEQKTATKWWKVLFAGTFTGLVGMFYYKCVSLLPASIAIILLMQYLWMSIILDALIFKKKPTRIQILATAVVLIGTIFAGGIFNQTITLNMVGIIYGLLAALSYALFILCSGRVGNDLPVFKKSALMITGSFILTWVVFRPTFLFDGVFISGLYKWGIALALLGTVIPPLFFSIGVPKVGISVGTILSAAELPIAVLSSYFILQENVQTLQWLGVILILISIIMSNLIKEKK</sequence>
<evidence type="ECO:0000313" key="4">
    <source>
        <dbReference type="Proteomes" id="UP000238042"/>
    </source>
</evidence>
<comment type="caution">
    <text evidence="3">The sequence shown here is derived from an EMBL/GenBank/DDBJ whole genome shotgun (WGS) entry which is preliminary data.</text>
</comment>
<dbReference type="SUPFAM" id="SSF103481">
    <property type="entry name" value="Multidrug resistance efflux transporter EmrE"/>
    <property type="match status" value="2"/>
</dbReference>
<feature type="transmembrane region" description="Helical" evidence="1">
    <location>
        <begin position="40"/>
        <end position="62"/>
    </location>
</feature>
<feature type="domain" description="EamA" evidence="2">
    <location>
        <begin position="165"/>
        <end position="299"/>
    </location>
</feature>
<evidence type="ECO:0000313" key="3">
    <source>
        <dbReference type="EMBL" id="PQL90696.1"/>
    </source>
</evidence>
<dbReference type="Proteomes" id="UP000238042">
    <property type="component" value="Unassembled WGS sequence"/>
</dbReference>
<dbReference type="RefSeq" id="WP_105247822.1">
    <property type="nucleotide sequence ID" value="NZ_PSZM01000046.1"/>
</dbReference>
<organism evidence="3 4">
    <name type="scientific">Apibacter adventoris</name>
    <dbReference type="NCBI Taxonomy" id="1679466"/>
    <lineage>
        <taxon>Bacteria</taxon>
        <taxon>Pseudomonadati</taxon>
        <taxon>Bacteroidota</taxon>
        <taxon>Flavobacteriia</taxon>
        <taxon>Flavobacteriales</taxon>
        <taxon>Weeksellaceae</taxon>
        <taxon>Apibacter</taxon>
    </lineage>
</organism>
<feature type="transmembrane region" description="Helical" evidence="1">
    <location>
        <begin position="197"/>
        <end position="214"/>
    </location>
</feature>
<dbReference type="PANTHER" id="PTHR22911">
    <property type="entry name" value="ACYL-MALONYL CONDENSING ENZYME-RELATED"/>
    <property type="match status" value="1"/>
</dbReference>
<feature type="transmembrane region" description="Helical" evidence="1">
    <location>
        <begin position="82"/>
        <end position="100"/>
    </location>
</feature>
<keyword evidence="1" id="KW-0812">Transmembrane</keyword>
<feature type="transmembrane region" description="Helical" evidence="1">
    <location>
        <begin position="137"/>
        <end position="156"/>
    </location>
</feature>
<feature type="transmembrane region" description="Helical" evidence="1">
    <location>
        <begin position="162"/>
        <end position="185"/>
    </location>
</feature>
<feature type="transmembrane region" description="Helical" evidence="1">
    <location>
        <begin position="252"/>
        <end position="276"/>
    </location>
</feature>
<dbReference type="Pfam" id="PF00892">
    <property type="entry name" value="EamA"/>
    <property type="match status" value="2"/>
</dbReference>
<accession>A0A2S8A885</accession>
<keyword evidence="1" id="KW-1133">Transmembrane helix</keyword>
<feature type="transmembrane region" description="Helical" evidence="1">
    <location>
        <begin position="282"/>
        <end position="301"/>
    </location>
</feature>
<feature type="transmembrane region" description="Helical" evidence="1">
    <location>
        <begin position="106"/>
        <end position="130"/>
    </location>
</feature>
<gene>
    <name evidence="3" type="ORF">C4S77_11910</name>
</gene>
<evidence type="ECO:0000256" key="1">
    <source>
        <dbReference type="SAM" id="Phobius"/>
    </source>
</evidence>
<keyword evidence="4" id="KW-1185">Reference proteome</keyword>
<feature type="domain" description="EamA" evidence="2">
    <location>
        <begin position="6"/>
        <end position="151"/>
    </location>
</feature>
<protein>
    <submittedName>
        <fullName evidence="3">EamA family transporter</fullName>
    </submittedName>
</protein>
<keyword evidence="1" id="KW-0472">Membrane</keyword>
<dbReference type="OrthoDB" id="3180815at2"/>
<reference evidence="3 4" key="1">
    <citation type="submission" date="2018-02" db="EMBL/GenBank/DDBJ databases">
        <title>Genome sequences of Apibacter spp., gut symbionts of Asian honey bees.</title>
        <authorList>
            <person name="Kwong W.K."/>
            <person name="Steele M.I."/>
            <person name="Moran N.A."/>
        </authorList>
    </citation>
    <scope>NUCLEOTIDE SEQUENCE [LARGE SCALE GENOMIC DNA]</scope>
    <source>
        <strain evidence="4">wkB301</strain>
    </source>
</reference>
<dbReference type="GO" id="GO:0016020">
    <property type="term" value="C:membrane"/>
    <property type="evidence" value="ECO:0007669"/>
    <property type="project" value="InterPro"/>
</dbReference>
<dbReference type="PANTHER" id="PTHR22911:SF137">
    <property type="entry name" value="SOLUTE CARRIER FAMILY 35 MEMBER G2-RELATED"/>
    <property type="match status" value="1"/>
</dbReference>